<keyword evidence="11" id="KW-1185">Reference proteome</keyword>
<accession>A0AA39D6Y9</accession>
<evidence type="ECO:0000256" key="3">
    <source>
        <dbReference type="ARBA" id="ARBA00022512"/>
    </source>
</evidence>
<dbReference type="GO" id="GO:0071555">
    <property type="term" value="P:cell wall organization"/>
    <property type="evidence" value="ECO:0007669"/>
    <property type="project" value="UniProtKB-KW"/>
</dbReference>
<dbReference type="GO" id="GO:0005975">
    <property type="term" value="P:carbohydrate metabolic process"/>
    <property type="evidence" value="ECO:0007669"/>
    <property type="project" value="InterPro"/>
</dbReference>
<dbReference type="InterPro" id="IPR000743">
    <property type="entry name" value="Glyco_hydro_28"/>
</dbReference>
<organism evidence="10 11">
    <name type="scientific">Vitis rotundifolia</name>
    <name type="common">Muscadine grape</name>
    <dbReference type="NCBI Taxonomy" id="103349"/>
    <lineage>
        <taxon>Eukaryota</taxon>
        <taxon>Viridiplantae</taxon>
        <taxon>Streptophyta</taxon>
        <taxon>Embryophyta</taxon>
        <taxon>Tracheophyta</taxon>
        <taxon>Spermatophyta</taxon>
        <taxon>Magnoliopsida</taxon>
        <taxon>eudicotyledons</taxon>
        <taxon>Gunneridae</taxon>
        <taxon>Pentapetalae</taxon>
        <taxon>rosids</taxon>
        <taxon>Vitales</taxon>
        <taxon>Vitaceae</taxon>
        <taxon>Viteae</taxon>
        <taxon>Vitis</taxon>
    </lineage>
</organism>
<evidence type="ECO:0000313" key="11">
    <source>
        <dbReference type="Proteomes" id="UP001168098"/>
    </source>
</evidence>
<keyword evidence="6 8" id="KW-0326">Glycosidase</keyword>
<feature type="chain" id="PRO_5041371377" description="Polygalacturonase" evidence="9">
    <location>
        <begin position="25"/>
        <end position="371"/>
    </location>
</feature>
<dbReference type="EMBL" id="JARBHA010000019">
    <property type="protein sequence ID" value="KAJ9672969.1"/>
    <property type="molecule type" value="Genomic_DNA"/>
</dbReference>
<evidence type="ECO:0000256" key="7">
    <source>
        <dbReference type="ARBA" id="ARBA00023316"/>
    </source>
</evidence>
<keyword evidence="3" id="KW-0134">Cell wall</keyword>
<dbReference type="Pfam" id="PF00295">
    <property type="entry name" value="Glyco_hydro_28"/>
    <property type="match status" value="1"/>
</dbReference>
<evidence type="ECO:0008006" key="12">
    <source>
        <dbReference type="Google" id="ProtNLM"/>
    </source>
</evidence>
<dbReference type="InterPro" id="IPR012334">
    <property type="entry name" value="Pectin_lyas_fold"/>
</dbReference>
<evidence type="ECO:0000256" key="9">
    <source>
        <dbReference type="SAM" id="SignalP"/>
    </source>
</evidence>
<dbReference type="FunFam" id="2.160.20.10:FF:000142">
    <property type="entry name" value="Uncharacterized protein"/>
    <property type="match status" value="1"/>
</dbReference>
<evidence type="ECO:0000256" key="1">
    <source>
        <dbReference type="ARBA" id="ARBA00004191"/>
    </source>
</evidence>
<comment type="subcellular location">
    <subcellularLocation>
        <location evidence="1">Secreted</location>
        <location evidence="1">Cell wall</location>
    </subcellularLocation>
</comment>
<protein>
    <recommendedName>
        <fullName evidence="12">Polygalacturonase</fullName>
    </recommendedName>
</protein>
<dbReference type="PANTHER" id="PTHR31375">
    <property type="match status" value="1"/>
</dbReference>
<sequence length="371" mass="40044">MGLKLNIIATSLLLLLASSTEVFGDTIFYVTKYGAKADGNTHITQALLKAWQDACVSPVVSTVMIPDGTYALGQITIGGPYKAPINFNVQGTVKSPMDTSRFKAEAGWIAFQQIDQFILSDGGVFYGQAKTVWGRKCPSSAYCNQLPINLRFNFITNSMVKDITSRDSKQFQINLLGCKNLTSYNVGISAPQVSLNTDGIHIGRSSGINITNSTVETGDDCVSIGDGSEQINIQRVTCGPGRGISMGSLGKYPNEEPAVGISNCTFTNTQNGVRVKTWPASHQGTAFEMHFEDISMNNVGNPIIIDQEYCPHSQCNLKVAVKLVCSQGVPCQDVELGDINLKYNGSEGPTMSQCKNIKPNLLGMQLPRTCT</sequence>
<keyword evidence="9" id="KW-0732">Signal</keyword>
<evidence type="ECO:0000256" key="4">
    <source>
        <dbReference type="ARBA" id="ARBA00022525"/>
    </source>
</evidence>
<dbReference type="SUPFAM" id="SSF51126">
    <property type="entry name" value="Pectin lyase-like"/>
    <property type="match status" value="1"/>
</dbReference>
<gene>
    <name evidence="10" type="ORF">PVL29_026297</name>
</gene>
<dbReference type="Gene3D" id="2.160.20.10">
    <property type="entry name" value="Single-stranded right-handed beta-helix, Pectin lyase-like"/>
    <property type="match status" value="1"/>
</dbReference>
<comment type="caution">
    <text evidence="10">The sequence shown here is derived from an EMBL/GenBank/DDBJ whole genome shotgun (WGS) entry which is preliminary data.</text>
</comment>
<evidence type="ECO:0000256" key="8">
    <source>
        <dbReference type="RuleBase" id="RU361169"/>
    </source>
</evidence>
<evidence type="ECO:0000313" key="10">
    <source>
        <dbReference type="EMBL" id="KAJ9672969.1"/>
    </source>
</evidence>
<comment type="similarity">
    <text evidence="2 8">Belongs to the glycosyl hydrolase 28 family.</text>
</comment>
<reference evidence="10 11" key="1">
    <citation type="journal article" date="2023" name="BMC Biotechnol.">
        <title>Vitis rotundifolia cv Carlos genome sequencing.</title>
        <authorList>
            <person name="Huff M."/>
            <person name="Hulse-Kemp A."/>
            <person name="Scheffler B."/>
            <person name="Youngblood R."/>
            <person name="Simpson S."/>
            <person name="Babiker E."/>
            <person name="Staton M."/>
        </authorList>
    </citation>
    <scope>NUCLEOTIDE SEQUENCE [LARGE SCALE GENOMIC DNA]</scope>
    <source>
        <tissue evidence="10">Leaf</tissue>
    </source>
</reference>
<evidence type="ECO:0000256" key="6">
    <source>
        <dbReference type="ARBA" id="ARBA00023295"/>
    </source>
</evidence>
<dbReference type="AlphaFoldDB" id="A0AA39D6Y9"/>
<dbReference type="Proteomes" id="UP001168098">
    <property type="component" value="Unassembled WGS sequence"/>
</dbReference>
<dbReference type="GO" id="GO:0004650">
    <property type="term" value="F:polygalacturonase activity"/>
    <property type="evidence" value="ECO:0007669"/>
    <property type="project" value="InterPro"/>
</dbReference>
<feature type="signal peptide" evidence="9">
    <location>
        <begin position="1"/>
        <end position="24"/>
    </location>
</feature>
<keyword evidence="5 8" id="KW-0378">Hydrolase</keyword>
<proteinExistence type="inferred from homology"/>
<name>A0AA39D6Y9_VITRO</name>
<dbReference type="InterPro" id="IPR011050">
    <property type="entry name" value="Pectin_lyase_fold/virulence"/>
</dbReference>
<keyword evidence="7" id="KW-0961">Cell wall biogenesis/degradation</keyword>
<evidence type="ECO:0000256" key="2">
    <source>
        <dbReference type="ARBA" id="ARBA00008834"/>
    </source>
</evidence>
<evidence type="ECO:0000256" key="5">
    <source>
        <dbReference type="ARBA" id="ARBA00022801"/>
    </source>
</evidence>
<keyword evidence="4" id="KW-0964">Secreted</keyword>